<feature type="binding site" evidence="4">
    <location>
        <position position="42"/>
    </location>
    <ligand>
        <name>a divalent metal cation</name>
        <dbReference type="ChEBI" id="CHEBI:60240"/>
    </ligand>
</feature>
<evidence type="ECO:0000256" key="5">
    <source>
        <dbReference type="SAM" id="MobiDB-lite"/>
    </source>
</evidence>
<dbReference type="SUPFAM" id="SSF64167">
    <property type="entry name" value="SurE-like"/>
    <property type="match status" value="1"/>
</dbReference>
<feature type="region of interest" description="Disordered" evidence="5">
    <location>
        <begin position="256"/>
        <end position="276"/>
    </location>
</feature>
<evidence type="ECO:0000313" key="7">
    <source>
        <dbReference type="EMBL" id="MBV0901191.1"/>
    </source>
</evidence>
<comment type="catalytic activity">
    <reaction evidence="4">
        <text>a ribonucleoside 5'-phosphate + H2O = a ribonucleoside + phosphate</text>
        <dbReference type="Rhea" id="RHEA:12484"/>
        <dbReference type="ChEBI" id="CHEBI:15377"/>
        <dbReference type="ChEBI" id="CHEBI:18254"/>
        <dbReference type="ChEBI" id="CHEBI:43474"/>
        <dbReference type="ChEBI" id="CHEBI:58043"/>
        <dbReference type="EC" id="3.1.3.5"/>
    </reaction>
</comment>
<dbReference type="Proteomes" id="UP001166304">
    <property type="component" value="Unassembled WGS sequence"/>
</dbReference>
<reference evidence="7" key="1">
    <citation type="submission" date="2021-06" db="EMBL/GenBank/DDBJ databases">
        <title>New haloarchaea isolates fom saline soil.</title>
        <authorList>
            <person name="Duran-Viseras A."/>
            <person name="Sanchez-Porro C.S."/>
            <person name="Ventosa A."/>
        </authorList>
    </citation>
    <scope>NUCLEOTIDE SEQUENCE</scope>
    <source>
        <strain evidence="7">JCM 18369</strain>
    </source>
</reference>
<evidence type="ECO:0000256" key="3">
    <source>
        <dbReference type="ARBA" id="ARBA00022801"/>
    </source>
</evidence>
<gene>
    <name evidence="4 7" type="primary">surE</name>
    <name evidence="7" type="ORF">KTS37_05255</name>
</gene>
<dbReference type="PANTHER" id="PTHR30457:SF0">
    <property type="entry name" value="PHOSPHATASE, PUTATIVE (AFU_ORTHOLOGUE AFUA_4G01070)-RELATED"/>
    <property type="match status" value="1"/>
</dbReference>
<evidence type="ECO:0000313" key="8">
    <source>
        <dbReference type="Proteomes" id="UP001166304"/>
    </source>
</evidence>
<keyword evidence="4" id="KW-0963">Cytoplasm</keyword>
<name>A0AA41FYZ3_9EURY</name>
<dbReference type="EC" id="3.1.3.5" evidence="4"/>
<organism evidence="7 8">
    <name type="scientific">Haloarcula salina</name>
    <dbReference type="NCBI Taxonomy" id="1429914"/>
    <lineage>
        <taxon>Archaea</taxon>
        <taxon>Methanobacteriati</taxon>
        <taxon>Methanobacteriota</taxon>
        <taxon>Stenosarchaea group</taxon>
        <taxon>Halobacteria</taxon>
        <taxon>Halobacteriales</taxon>
        <taxon>Haloarculaceae</taxon>
        <taxon>Haloarcula</taxon>
    </lineage>
</organism>
<dbReference type="InterPro" id="IPR030048">
    <property type="entry name" value="SurE"/>
</dbReference>
<feature type="binding site" evidence="4">
    <location>
        <position position="90"/>
    </location>
    <ligand>
        <name>a divalent metal cation</name>
        <dbReference type="ChEBI" id="CHEBI:60240"/>
    </ligand>
</feature>
<dbReference type="InterPro" id="IPR002828">
    <property type="entry name" value="SurE-like_Pase/nucleotidase"/>
</dbReference>
<accession>A0AA41FYZ3</accession>
<feature type="binding site" evidence="4">
    <location>
        <position position="12"/>
    </location>
    <ligand>
        <name>a divalent metal cation</name>
        <dbReference type="ChEBI" id="CHEBI:60240"/>
    </ligand>
</feature>
<proteinExistence type="inferred from homology"/>
<dbReference type="GO" id="GO:0000166">
    <property type="term" value="F:nucleotide binding"/>
    <property type="evidence" value="ECO:0007669"/>
    <property type="project" value="UniProtKB-KW"/>
</dbReference>
<dbReference type="Gene3D" id="3.40.1210.10">
    <property type="entry name" value="Survival protein SurE-like phosphatase/nucleotidase"/>
    <property type="match status" value="1"/>
</dbReference>
<dbReference type="GO" id="GO:0005737">
    <property type="term" value="C:cytoplasm"/>
    <property type="evidence" value="ECO:0007669"/>
    <property type="project" value="UniProtKB-SubCell"/>
</dbReference>
<dbReference type="RefSeq" id="WP_162414818.1">
    <property type="nucleotide sequence ID" value="NZ_JAHQXE010000001.1"/>
</dbReference>
<dbReference type="GO" id="GO:0008253">
    <property type="term" value="F:5'-nucleotidase activity"/>
    <property type="evidence" value="ECO:0007669"/>
    <property type="project" value="UniProtKB-UniRule"/>
</dbReference>
<keyword evidence="2 4" id="KW-0479">Metal-binding</keyword>
<dbReference type="PANTHER" id="PTHR30457">
    <property type="entry name" value="5'-NUCLEOTIDASE SURE"/>
    <property type="match status" value="1"/>
</dbReference>
<dbReference type="GO" id="GO:0046872">
    <property type="term" value="F:metal ion binding"/>
    <property type="evidence" value="ECO:0007669"/>
    <property type="project" value="UniProtKB-UniRule"/>
</dbReference>
<dbReference type="InterPro" id="IPR036523">
    <property type="entry name" value="SurE-like_sf"/>
</dbReference>
<feature type="compositionally biased region" description="Acidic residues" evidence="5">
    <location>
        <begin position="259"/>
        <end position="276"/>
    </location>
</feature>
<protein>
    <recommendedName>
        <fullName evidence="4">5'-nucleotidase SurE</fullName>
        <ecNumber evidence="4">3.1.3.5</ecNumber>
    </recommendedName>
    <alternativeName>
        <fullName evidence="4">Nucleoside 5'-monophosphate phosphohydrolase</fullName>
    </alternativeName>
</protein>
<comment type="similarity">
    <text evidence="1 4">Belongs to the SurE nucleotidase family.</text>
</comment>
<evidence type="ECO:0000256" key="2">
    <source>
        <dbReference type="ARBA" id="ARBA00022723"/>
    </source>
</evidence>
<dbReference type="HAMAP" id="MF_00060">
    <property type="entry name" value="SurE"/>
    <property type="match status" value="1"/>
</dbReference>
<feature type="binding site" evidence="4">
    <location>
        <position position="11"/>
    </location>
    <ligand>
        <name>a divalent metal cation</name>
        <dbReference type="ChEBI" id="CHEBI:60240"/>
    </ligand>
</feature>
<evidence type="ECO:0000259" key="6">
    <source>
        <dbReference type="Pfam" id="PF01975"/>
    </source>
</evidence>
<comment type="caution">
    <text evidence="7">The sequence shown here is derived from an EMBL/GenBank/DDBJ whole genome shotgun (WGS) entry which is preliminary data.</text>
</comment>
<dbReference type="Pfam" id="PF01975">
    <property type="entry name" value="SurE"/>
    <property type="match status" value="1"/>
</dbReference>
<feature type="domain" description="Survival protein SurE-like phosphatase/nucleotidase" evidence="6">
    <location>
        <begin position="6"/>
        <end position="190"/>
    </location>
</feature>
<comment type="cofactor">
    <cofactor evidence="4">
        <name>a divalent metal cation</name>
        <dbReference type="ChEBI" id="CHEBI:60240"/>
    </cofactor>
    <text evidence="4">Binds 1 divalent metal cation per subunit.</text>
</comment>
<evidence type="ECO:0000256" key="4">
    <source>
        <dbReference type="HAMAP-Rule" id="MF_00060"/>
    </source>
</evidence>
<dbReference type="AlphaFoldDB" id="A0AA41FYZ3"/>
<keyword evidence="3 4" id="KW-0378">Hydrolase</keyword>
<comment type="subcellular location">
    <subcellularLocation>
        <location evidence="4">Cytoplasm</location>
    </subcellularLocation>
</comment>
<sequence>MDQPTILLTNDDGIESVGFRALYDALSEIGDVTAVAPANDQSAVGRAISHEVTVREYDLGYAVEGTPSDCVVAGLEALVTDADLVVAGCNRGANLGAYVLGRSGTVSAAVEATFFDVPAMAVSMYIPVREDAAFSDIEANGDSYAEAARATRYLADHALGAGVFEQCDYLNINAPVAEWGRAPIEITRPSHLYEMDAVKNGDAVTLHDRIWEHMADGDIPDPEGTDRRAVVDGKVSVSPLTAPHTTEHHEALDALAETYDSDEDEADGDAADGDAD</sequence>
<keyword evidence="8" id="KW-1185">Reference proteome</keyword>
<dbReference type="NCBIfam" id="TIGR00087">
    <property type="entry name" value="surE"/>
    <property type="match status" value="1"/>
</dbReference>
<dbReference type="EMBL" id="JAHQXE010000001">
    <property type="protein sequence ID" value="MBV0901191.1"/>
    <property type="molecule type" value="Genomic_DNA"/>
</dbReference>
<keyword evidence="4" id="KW-0547">Nucleotide-binding</keyword>
<comment type="function">
    <text evidence="4">Nucleotidase that shows phosphatase activity on nucleoside 5'-monophosphates.</text>
</comment>
<evidence type="ECO:0000256" key="1">
    <source>
        <dbReference type="ARBA" id="ARBA00011062"/>
    </source>
</evidence>